<evidence type="ECO:0000313" key="6">
    <source>
        <dbReference type="Proteomes" id="UP000504636"/>
    </source>
</evidence>
<feature type="domain" description="Protein kinase" evidence="4">
    <location>
        <begin position="1"/>
        <end position="133"/>
    </location>
</feature>
<keyword evidence="5" id="KW-0418">Kinase</keyword>
<dbReference type="GO" id="GO:0006914">
    <property type="term" value="P:autophagy"/>
    <property type="evidence" value="ECO:0007669"/>
    <property type="project" value="UniProtKB-KW"/>
</dbReference>
<reference evidence="7" key="3">
    <citation type="submission" date="2025-04" db="UniProtKB">
        <authorList>
            <consortium name="RefSeq"/>
        </authorList>
    </citation>
    <scope>IDENTIFICATION</scope>
    <source>
        <strain evidence="7">CBS 304.34</strain>
    </source>
</reference>
<dbReference type="InterPro" id="IPR011009">
    <property type="entry name" value="Kinase-like_dom_sf"/>
</dbReference>
<accession>A0A6A6YPS8</accession>
<dbReference type="Gene3D" id="1.10.510.10">
    <property type="entry name" value="Transferase(Phosphotransferase) domain 1"/>
    <property type="match status" value="1"/>
</dbReference>
<dbReference type="GO" id="GO:0034045">
    <property type="term" value="C:phagophore assembly site membrane"/>
    <property type="evidence" value="ECO:0007669"/>
    <property type="project" value="UniProtKB-SubCell"/>
</dbReference>
<dbReference type="RefSeq" id="XP_033576988.1">
    <property type="nucleotide sequence ID" value="XM_033719894.1"/>
</dbReference>
<dbReference type="Proteomes" id="UP000504636">
    <property type="component" value="Unplaced"/>
</dbReference>
<dbReference type="GO" id="GO:0004674">
    <property type="term" value="F:protein serine/threonine kinase activity"/>
    <property type="evidence" value="ECO:0007669"/>
    <property type="project" value="InterPro"/>
</dbReference>
<comment type="subcellular location">
    <subcellularLocation>
        <location evidence="1">Preautophagosomal structure membrane</location>
        <topology evidence="1">Peripheral membrane protein</topology>
    </subcellularLocation>
</comment>
<dbReference type="InterPro" id="IPR045269">
    <property type="entry name" value="Atg1-like"/>
</dbReference>
<dbReference type="InterPro" id="IPR008271">
    <property type="entry name" value="Ser/Thr_kinase_AS"/>
</dbReference>
<keyword evidence="6" id="KW-1185">Reference proteome</keyword>
<organism evidence="5">
    <name type="scientific">Mytilinidion resinicola</name>
    <dbReference type="NCBI Taxonomy" id="574789"/>
    <lineage>
        <taxon>Eukaryota</taxon>
        <taxon>Fungi</taxon>
        <taxon>Dikarya</taxon>
        <taxon>Ascomycota</taxon>
        <taxon>Pezizomycotina</taxon>
        <taxon>Dothideomycetes</taxon>
        <taxon>Pleosporomycetidae</taxon>
        <taxon>Mytilinidiales</taxon>
        <taxon>Mytilinidiaceae</taxon>
        <taxon>Mytilinidion</taxon>
    </lineage>
</organism>
<dbReference type="GeneID" id="54460787"/>
<reference evidence="5 7" key="1">
    <citation type="journal article" date="2020" name="Stud. Mycol.">
        <title>101 Dothideomycetes genomes: a test case for predicting lifestyles and emergence of pathogens.</title>
        <authorList>
            <person name="Haridas S."/>
            <person name="Albert R."/>
            <person name="Binder M."/>
            <person name="Bloem J."/>
            <person name="Labutti K."/>
            <person name="Salamov A."/>
            <person name="Andreopoulos B."/>
            <person name="Baker S."/>
            <person name="Barry K."/>
            <person name="Bills G."/>
            <person name="Bluhm B."/>
            <person name="Cannon C."/>
            <person name="Castanera R."/>
            <person name="Culley D."/>
            <person name="Daum C."/>
            <person name="Ezra D."/>
            <person name="Gonzalez J."/>
            <person name="Henrissat B."/>
            <person name="Kuo A."/>
            <person name="Liang C."/>
            <person name="Lipzen A."/>
            <person name="Lutzoni F."/>
            <person name="Magnuson J."/>
            <person name="Mondo S."/>
            <person name="Nolan M."/>
            <person name="Ohm R."/>
            <person name="Pangilinan J."/>
            <person name="Park H.-J."/>
            <person name="Ramirez L."/>
            <person name="Alfaro M."/>
            <person name="Sun H."/>
            <person name="Tritt A."/>
            <person name="Yoshinaga Y."/>
            <person name="Zwiers L.-H."/>
            <person name="Turgeon B."/>
            <person name="Goodwin S."/>
            <person name="Spatafora J."/>
            <person name="Crous P."/>
            <person name="Grigoriev I."/>
        </authorList>
    </citation>
    <scope>NUCLEOTIDE SEQUENCE</scope>
    <source>
        <strain evidence="5 7">CBS 304.34</strain>
    </source>
</reference>
<dbReference type="OrthoDB" id="310217at2759"/>
<dbReference type="InterPro" id="IPR000719">
    <property type="entry name" value="Prot_kinase_dom"/>
</dbReference>
<dbReference type="AlphaFoldDB" id="A0A6A6YPS8"/>
<dbReference type="Pfam" id="PF00069">
    <property type="entry name" value="Pkinase"/>
    <property type="match status" value="1"/>
</dbReference>
<gene>
    <name evidence="5 7" type="ORF">BDZ99DRAFT_462638</name>
</gene>
<keyword evidence="2" id="KW-0072">Autophagy</keyword>
<reference evidence="7" key="2">
    <citation type="submission" date="2020-04" db="EMBL/GenBank/DDBJ databases">
        <authorList>
            <consortium name="NCBI Genome Project"/>
        </authorList>
    </citation>
    <scope>NUCLEOTIDE SEQUENCE</scope>
    <source>
        <strain evidence="7">CBS 304.34</strain>
    </source>
</reference>
<evidence type="ECO:0000256" key="3">
    <source>
        <dbReference type="ARBA" id="ARBA00030237"/>
    </source>
</evidence>
<dbReference type="PANTHER" id="PTHR24348">
    <property type="entry name" value="SERINE/THREONINE-PROTEIN KINASE UNC-51-RELATED"/>
    <property type="match status" value="1"/>
</dbReference>
<dbReference type="PROSITE" id="PS50011">
    <property type="entry name" value="PROTEIN_KINASE_DOM"/>
    <property type="match status" value="1"/>
</dbReference>
<proteinExistence type="predicted"/>
<name>A0A6A6YPS8_9PEZI</name>
<dbReference type="GO" id="GO:0005524">
    <property type="term" value="F:ATP binding"/>
    <property type="evidence" value="ECO:0007669"/>
    <property type="project" value="InterPro"/>
</dbReference>
<dbReference type="SUPFAM" id="SSF56112">
    <property type="entry name" value="Protein kinase-like (PK-like)"/>
    <property type="match status" value="1"/>
</dbReference>
<dbReference type="EMBL" id="MU003700">
    <property type="protein sequence ID" value="KAF2810024.1"/>
    <property type="molecule type" value="Genomic_DNA"/>
</dbReference>
<dbReference type="PROSITE" id="PS00108">
    <property type="entry name" value="PROTEIN_KINASE_ST"/>
    <property type="match status" value="1"/>
</dbReference>
<sequence length="133" mass="15314">MLWKARAGPNIVQILGHKQNFPGHGDQTLFLEYCSHGDLVDYKNYVRRRDAILHVPEELVWHVFIQLSEALDFLHNGPRGAERDDWMPITHWDIKPTNILISSGRTDMCPQIKLADFSRSSIPELLKSHTSIT</sequence>
<evidence type="ECO:0000256" key="2">
    <source>
        <dbReference type="ARBA" id="ARBA00023006"/>
    </source>
</evidence>
<keyword evidence="5" id="KW-0808">Transferase</keyword>
<evidence type="ECO:0000313" key="7">
    <source>
        <dbReference type="RefSeq" id="XP_033576988.1"/>
    </source>
</evidence>
<protein>
    <recommendedName>
        <fullName evidence="3">Autophagy-related protein 1</fullName>
    </recommendedName>
</protein>
<evidence type="ECO:0000256" key="1">
    <source>
        <dbReference type="ARBA" id="ARBA00004623"/>
    </source>
</evidence>
<evidence type="ECO:0000313" key="5">
    <source>
        <dbReference type="EMBL" id="KAF2810024.1"/>
    </source>
</evidence>
<evidence type="ECO:0000259" key="4">
    <source>
        <dbReference type="PROSITE" id="PS50011"/>
    </source>
</evidence>
<dbReference type="GO" id="GO:0010506">
    <property type="term" value="P:regulation of autophagy"/>
    <property type="evidence" value="ECO:0007669"/>
    <property type="project" value="InterPro"/>
</dbReference>